<dbReference type="SUPFAM" id="SSF50199">
    <property type="entry name" value="Staphylococcal nuclease"/>
    <property type="match status" value="1"/>
</dbReference>
<evidence type="ECO:0000256" key="2">
    <source>
        <dbReference type="ARBA" id="ARBA00022759"/>
    </source>
</evidence>
<dbReference type="InterPro" id="IPR016071">
    <property type="entry name" value="Staphylococal_nuclease_OB-fold"/>
</dbReference>
<evidence type="ECO:0000313" key="5">
    <source>
        <dbReference type="EMBL" id="SPY07792.1"/>
    </source>
</evidence>
<evidence type="ECO:0000259" key="4">
    <source>
        <dbReference type="PROSITE" id="PS50830"/>
    </source>
</evidence>
<dbReference type="Gene3D" id="2.40.50.90">
    <property type="match status" value="1"/>
</dbReference>
<proteinExistence type="predicted"/>
<dbReference type="RefSeq" id="WP_258404668.1">
    <property type="nucleotide sequence ID" value="NZ_UATH01000001.1"/>
</dbReference>
<protein>
    <submittedName>
        <fullName evidence="5">Endonuclease yncB</fullName>
        <ecNumber evidence="5">3.1.-.-</ecNumber>
    </submittedName>
</protein>
<feature type="domain" description="TNase-like" evidence="4">
    <location>
        <begin position="57"/>
        <end position="149"/>
    </location>
</feature>
<dbReference type="InterPro" id="IPR035437">
    <property type="entry name" value="SNase_OB-fold_sf"/>
</dbReference>
<dbReference type="PROSITE" id="PS01284">
    <property type="entry name" value="TNASE_2"/>
    <property type="match status" value="1"/>
</dbReference>
<dbReference type="GO" id="GO:0004519">
    <property type="term" value="F:endonuclease activity"/>
    <property type="evidence" value="ECO:0007669"/>
    <property type="project" value="UniProtKB-KW"/>
</dbReference>
<keyword evidence="2 5" id="KW-0255">Endonuclease</keyword>
<accession>A0A2X1UKU2</accession>
<dbReference type="GO" id="GO:0003676">
    <property type="term" value="F:nucleic acid binding"/>
    <property type="evidence" value="ECO:0007669"/>
    <property type="project" value="InterPro"/>
</dbReference>
<organism evidence="5 6">
    <name type="scientific">Oligella urethralis</name>
    <dbReference type="NCBI Taxonomy" id="90245"/>
    <lineage>
        <taxon>Bacteria</taxon>
        <taxon>Pseudomonadati</taxon>
        <taxon>Pseudomonadota</taxon>
        <taxon>Betaproteobacteria</taxon>
        <taxon>Burkholderiales</taxon>
        <taxon>Alcaligenaceae</taxon>
        <taxon>Oligella</taxon>
    </lineage>
</organism>
<name>A0A2X1UKU2_9BURK</name>
<dbReference type="EC" id="3.1.-.-" evidence="5"/>
<dbReference type="SMART" id="SM00318">
    <property type="entry name" value="SNc"/>
    <property type="match status" value="1"/>
</dbReference>
<gene>
    <name evidence="5" type="primary">yncB</name>
    <name evidence="5" type="ORF">NCTC11009_01005</name>
</gene>
<dbReference type="PANTHER" id="PTHR12302:SF3">
    <property type="entry name" value="SERINE_THREONINE-PROTEIN KINASE 31"/>
    <property type="match status" value="1"/>
</dbReference>
<dbReference type="PROSITE" id="PS51257">
    <property type="entry name" value="PROKAR_LIPOPROTEIN"/>
    <property type="match status" value="1"/>
</dbReference>
<evidence type="ECO:0000256" key="1">
    <source>
        <dbReference type="ARBA" id="ARBA00022722"/>
    </source>
</evidence>
<dbReference type="PANTHER" id="PTHR12302">
    <property type="entry name" value="EBNA2 BINDING PROTEIN P100"/>
    <property type="match status" value="1"/>
</dbReference>
<dbReference type="GO" id="GO:0016787">
    <property type="term" value="F:hydrolase activity"/>
    <property type="evidence" value="ECO:0007669"/>
    <property type="project" value="UniProtKB-KW"/>
</dbReference>
<dbReference type="Proteomes" id="UP000250242">
    <property type="component" value="Unassembled WGS sequence"/>
</dbReference>
<dbReference type="AlphaFoldDB" id="A0A2X1UKU2"/>
<keyword evidence="3 5" id="KW-0378">Hydrolase</keyword>
<dbReference type="PROSITE" id="PS50830">
    <property type="entry name" value="TNASE_3"/>
    <property type="match status" value="1"/>
</dbReference>
<dbReference type="Pfam" id="PF00565">
    <property type="entry name" value="SNase"/>
    <property type="match status" value="1"/>
</dbReference>
<evidence type="ECO:0000256" key="3">
    <source>
        <dbReference type="ARBA" id="ARBA00022801"/>
    </source>
</evidence>
<sequence length="149" mass="16767">MDNAKHKLVMLWRFSVLLLLVLNLLLACQNQSAIRSLHQASEATAESVEVREAAAQSVLTGRVVKVSDGDSITLLDMNHKQHRVRLSQIDAPEQKQPFSRVAKEALADLIATKEVRLQIEGKDRYQRLLAEVFIGDTNVNLYMVRQGYA</sequence>
<keyword evidence="1" id="KW-0540">Nuclease</keyword>
<dbReference type="InterPro" id="IPR002071">
    <property type="entry name" value="Thermonucl_AS"/>
</dbReference>
<reference evidence="5 6" key="1">
    <citation type="submission" date="2018-06" db="EMBL/GenBank/DDBJ databases">
        <authorList>
            <consortium name="Pathogen Informatics"/>
            <person name="Doyle S."/>
        </authorList>
    </citation>
    <scope>NUCLEOTIDE SEQUENCE [LARGE SCALE GENOMIC DNA]</scope>
    <source>
        <strain evidence="5 6">NCTC11009</strain>
    </source>
</reference>
<dbReference type="EMBL" id="UATH01000001">
    <property type="protein sequence ID" value="SPY07792.1"/>
    <property type="molecule type" value="Genomic_DNA"/>
</dbReference>
<evidence type="ECO:0000313" key="6">
    <source>
        <dbReference type="Proteomes" id="UP000250242"/>
    </source>
</evidence>